<accession>A0A8S9P6M5</accession>
<name>A0A8S9P6M5_BRACR</name>
<dbReference type="AlphaFoldDB" id="A0A8S9P6M5"/>
<gene>
    <name evidence="1" type="ORF">F2Q69_00006440</name>
</gene>
<sequence>MEDCVALKIEVNKLLKKGYLSFGVKNGHDEVNIEISVKIGMNAFTKSNLRKEIFAKNFAVKSCTSLG</sequence>
<proteinExistence type="predicted"/>
<dbReference type="EMBL" id="QGKX02001521">
    <property type="protein sequence ID" value="KAF3509002.1"/>
    <property type="molecule type" value="Genomic_DNA"/>
</dbReference>
<reference evidence="1" key="1">
    <citation type="submission" date="2019-12" db="EMBL/GenBank/DDBJ databases">
        <title>Genome sequencing and annotation of Brassica cretica.</title>
        <authorList>
            <person name="Studholme D.J."/>
            <person name="Sarris P."/>
        </authorList>
    </citation>
    <scope>NUCLEOTIDE SEQUENCE</scope>
    <source>
        <strain evidence="1">PFS-109/04</strain>
        <tissue evidence="1">Leaf</tissue>
    </source>
</reference>
<comment type="caution">
    <text evidence="1">The sequence shown here is derived from an EMBL/GenBank/DDBJ whole genome shotgun (WGS) entry which is preliminary data.</text>
</comment>
<protein>
    <submittedName>
        <fullName evidence="1">Uncharacterized protein</fullName>
    </submittedName>
</protein>
<evidence type="ECO:0000313" key="2">
    <source>
        <dbReference type="Proteomes" id="UP000712600"/>
    </source>
</evidence>
<dbReference type="Proteomes" id="UP000712600">
    <property type="component" value="Unassembled WGS sequence"/>
</dbReference>
<organism evidence="1 2">
    <name type="scientific">Brassica cretica</name>
    <name type="common">Mustard</name>
    <dbReference type="NCBI Taxonomy" id="69181"/>
    <lineage>
        <taxon>Eukaryota</taxon>
        <taxon>Viridiplantae</taxon>
        <taxon>Streptophyta</taxon>
        <taxon>Embryophyta</taxon>
        <taxon>Tracheophyta</taxon>
        <taxon>Spermatophyta</taxon>
        <taxon>Magnoliopsida</taxon>
        <taxon>eudicotyledons</taxon>
        <taxon>Gunneridae</taxon>
        <taxon>Pentapetalae</taxon>
        <taxon>rosids</taxon>
        <taxon>malvids</taxon>
        <taxon>Brassicales</taxon>
        <taxon>Brassicaceae</taxon>
        <taxon>Brassiceae</taxon>
        <taxon>Brassica</taxon>
    </lineage>
</organism>
<evidence type="ECO:0000313" key="1">
    <source>
        <dbReference type="EMBL" id="KAF3509002.1"/>
    </source>
</evidence>